<reference evidence="1 2" key="1">
    <citation type="submission" date="2018-11" db="EMBL/GenBank/DDBJ databases">
        <title>Sequencing the genomes of 1000 actinobacteria strains.</title>
        <authorList>
            <person name="Klenk H.-P."/>
        </authorList>
    </citation>
    <scope>NUCLEOTIDE SEQUENCE [LARGE SCALE GENOMIC DNA]</scope>
    <source>
        <strain evidence="1 2">DSM 14012</strain>
    </source>
</reference>
<protein>
    <submittedName>
        <fullName evidence="1">Uncharacterized protein</fullName>
    </submittedName>
</protein>
<accession>A0A1S7B4S7</accession>
<comment type="caution">
    <text evidence="1">The sequence shown here is derived from an EMBL/GenBank/DDBJ whole genome shotgun (WGS) entry which is preliminary data.</text>
</comment>
<dbReference type="KEGG" id="pflu:BWO91_00415"/>
<dbReference type="OrthoDB" id="3872513at2"/>
<organism evidence="1 2">
    <name type="scientific">Plantibacter flavus</name>
    <dbReference type="NCBI Taxonomy" id="150123"/>
    <lineage>
        <taxon>Bacteria</taxon>
        <taxon>Bacillati</taxon>
        <taxon>Actinomycetota</taxon>
        <taxon>Actinomycetes</taxon>
        <taxon>Micrococcales</taxon>
        <taxon>Microbacteriaceae</taxon>
        <taxon>Plantibacter</taxon>
    </lineage>
</organism>
<dbReference type="RefSeq" id="WP_071261931.1">
    <property type="nucleotide sequence ID" value="NZ_CP019402.1"/>
</dbReference>
<evidence type="ECO:0000313" key="1">
    <source>
        <dbReference type="EMBL" id="ROR83615.1"/>
    </source>
</evidence>
<dbReference type="EMBL" id="RKHL01000001">
    <property type="protein sequence ID" value="ROR83615.1"/>
    <property type="molecule type" value="Genomic_DNA"/>
</dbReference>
<dbReference type="STRING" id="150123.BWO91_00415"/>
<keyword evidence="2" id="KW-1185">Reference proteome</keyword>
<gene>
    <name evidence="1" type="ORF">EDD42_3729</name>
</gene>
<sequence length="65" mass="6871">MPALNVTFTDAELEQLRASASGTETSLKVFVHDAALAAANDRKRMIAQLAQEVAATSAELNARLA</sequence>
<proteinExistence type="predicted"/>
<evidence type="ECO:0000313" key="2">
    <source>
        <dbReference type="Proteomes" id="UP000266915"/>
    </source>
</evidence>
<dbReference type="Proteomes" id="UP000266915">
    <property type="component" value="Unassembled WGS sequence"/>
</dbReference>
<name>A0A1S7B4S7_9MICO</name>
<dbReference type="AlphaFoldDB" id="A0A1S7B4S7"/>